<dbReference type="Proteomes" id="UP000054262">
    <property type="component" value="Unassembled WGS sequence"/>
</dbReference>
<feature type="signal peptide" evidence="1">
    <location>
        <begin position="1"/>
        <end position="20"/>
    </location>
</feature>
<evidence type="ECO:0000313" key="2">
    <source>
        <dbReference type="EMBL" id="EAV47036.1"/>
    </source>
</evidence>
<proteinExistence type="predicted"/>
<evidence type="ECO:0000313" key="3">
    <source>
        <dbReference type="Proteomes" id="UP000054262"/>
    </source>
</evidence>
<organism evidence="2 3">
    <name type="scientific">Methylophilales bacterium HTCC2181</name>
    <dbReference type="NCBI Taxonomy" id="383631"/>
    <lineage>
        <taxon>Bacteria</taxon>
        <taxon>Pseudomonadati</taxon>
        <taxon>Pseudomonadota</taxon>
        <taxon>Betaproteobacteria</taxon>
        <taxon>Nitrosomonadales</taxon>
        <taxon>OM43 clade</taxon>
    </lineage>
</organism>
<accession>A0P676</accession>
<feature type="chain" id="PRO_5002628360" evidence="1">
    <location>
        <begin position="21"/>
        <end position="146"/>
    </location>
</feature>
<evidence type="ECO:0000256" key="1">
    <source>
        <dbReference type="SAM" id="SignalP"/>
    </source>
</evidence>
<comment type="caution">
    <text evidence="2">The sequence shown here is derived from an EMBL/GenBank/DDBJ whole genome shotgun (WGS) entry which is preliminary data.</text>
</comment>
<dbReference type="OrthoDB" id="9153232at2"/>
<protein>
    <submittedName>
        <fullName evidence="2">Uncharacterized protein</fullName>
    </submittedName>
</protein>
<keyword evidence="3" id="KW-1185">Reference proteome</keyword>
<dbReference type="EMBL" id="AAUX01000001">
    <property type="protein sequence ID" value="EAV47036.1"/>
    <property type="molecule type" value="Genomic_DNA"/>
</dbReference>
<name>A0P676_9PROT</name>
<sequence length="146" mass="16217">MQGWRLFFLALGFVGTGALAQDYSGVYDCVGMDYNEGEFVGTVTMTLEESHSNDDYQSYTFVLEVPDFGVYNGFAAAKGEHAGIYFALDDKANEDYGVSTARFFTDSEGRINFHKFYFEPSYKGGNTGIEDCVMMNSLANKVADKE</sequence>
<keyword evidence="1" id="KW-0732">Signal</keyword>
<reference evidence="2 3" key="1">
    <citation type="submission" date="2006-11" db="EMBL/GenBank/DDBJ databases">
        <authorList>
            <person name="Giovannoni S."/>
            <person name="Vergin K."/>
            <person name="Ferriera S."/>
            <person name="Johnson J."/>
            <person name="Kravitz S."/>
            <person name="Beeson K."/>
            <person name="Sutton G."/>
            <person name="Rogers Y.-H."/>
            <person name="Friedman R."/>
            <person name="Frazier M."/>
            <person name="Venter J.C."/>
        </authorList>
    </citation>
    <scope>NUCLEOTIDE SEQUENCE [LARGE SCALE GENOMIC DNA]</scope>
    <source>
        <strain evidence="2 3">HTCC2181</strain>
    </source>
</reference>
<gene>
    <name evidence="2" type="ORF">MB2181_03145</name>
</gene>
<dbReference type="AlphaFoldDB" id="A0P676"/>